<evidence type="ECO:0000313" key="2">
    <source>
        <dbReference type="Proteomes" id="UP000032683"/>
    </source>
</evidence>
<dbReference type="AlphaFoldDB" id="A0A0D6QDN4"/>
<proteinExistence type="predicted"/>
<dbReference type="EMBL" id="BANJ01000119">
    <property type="protein sequence ID" value="GAO01101.1"/>
    <property type="molecule type" value="Genomic_DNA"/>
</dbReference>
<reference evidence="1 2" key="1">
    <citation type="submission" date="2012-11" db="EMBL/GenBank/DDBJ databases">
        <title>Whole genome sequence of Gluconacetobacter xylinus NBRC 13693.</title>
        <authorList>
            <person name="Azuma Y."/>
            <person name="Higashiura N."/>
            <person name="Hirakawa H."/>
            <person name="Matsushita K."/>
        </authorList>
    </citation>
    <scope>NUCLEOTIDE SEQUENCE [LARGE SCALE GENOMIC DNA]</scope>
    <source>
        <strain evidence="1 2">NBRC 13693</strain>
    </source>
</reference>
<evidence type="ECO:0000313" key="1">
    <source>
        <dbReference type="EMBL" id="GAO01101.1"/>
    </source>
</evidence>
<protein>
    <submittedName>
        <fullName evidence="1">Uncharacterized protein</fullName>
    </submittedName>
</protein>
<comment type="caution">
    <text evidence="1">The sequence shown here is derived from an EMBL/GenBank/DDBJ whole genome shotgun (WGS) entry which is preliminary data.</text>
</comment>
<organism evidence="1 2">
    <name type="scientific">Komagataeibacter xylinus NBRC 13693</name>
    <dbReference type="NCBI Taxonomy" id="1234668"/>
    <lineage>
        <taxon>Bacteria</taxon>
        <taxon>Pseudomonadati</taxon>
        <taxon>Pseudomonadota</taxon>
        <taxon>Alphaproteobacteria</taxon>
        <taxon>Acetobacterales</taxon>
        <taxon>Acetobacteraceae</taxon>
        <taxon>Komagataeibacter</taxon>
    </lineage>
</organism>
<name>A0A0D6QDN4_KOMXY</name>
<accession>A0A0D6QDN4</accession>
<gene>
    <name evidence="1" type="ORF">Gxy13693_122_006</name>
</gene>
<sequence>MQTLWNERDSATMEWCAWQPKAAQAQRYAALQRSGSLFPVLENFLAFVASYDLKEVRIWGNGPH</sequence>
<dbReference type="Proteomes" id="UP000032683">
    <property type="component" value="Unassembled WGS sequence"/>
</dbReference>